<dbReference type="KEGG" id="psic:J4E96_16340"/>
<keyword evidence="3" id="KW-1185">Reference proteome</keyword>
<dbReference type="EMBL" id="CP071868">
    <property type="protein sequence ID" value="QTE28879.1"/>
    <property type="molecule type" value="Genomic_DNA"/>
</dbReference>
<dbReference type="RefSeq" id="WP_227423129.1">
    <property type="nucleotide sequence ID" value="NZ_CP071868.1"/>
</dbReference>
<keyword evidence="1" id="KW-0732">Signal</keyword>
<dbReference type="AlphaFoldDB" id="A0A8A4ZCY5"/>
<organism evidence="2 3">
    <name type="scientific">Pengzhenrongella sicca</name>
    <dbReference type="NCBI Taxonomy" id="2819238"/>
    <lineage>
        <taxon>Bacteria</taxon>
        <taxon>Bacillati</taxon>
        <taxon>Actinomycetota</taxon>
        <taxon>Actinomycetes</taxon>
        <taxon>Micrococcales</taxon>
        <taxon>Pengzhenrongella</taxon>
    </lineage>
</organism>
<evidence type="ECO:0000256" key="1">
    <source>
        <dbReference type="SAM" id="SignalP"/>
    </source>
</evidence>
<feature type="chain" id="PRO_5038614172" evidence="1">
    <location>
        <begin position="22"/>
        <end position="354"/>
    </location>
</feature>
<name>A0A8A4ZCY5_9MICO</name>
<evidence type="ECO:0000313" key="2">
    <source>
        <dbReference type="EMBL" id="QTE28879.1"/>
    </source>
</evidence>
<feature type="signal peptide" evidence="1">
    <location>
        <begin position="1"/>
        <end position="21"/>
    </location>
</feature>
<reference evidence="2" key="1">
    <citation type="submission" date="2021-03" db="EMBL/GenBank/DDBJ databases">
        <title>Pengzhenrongella sicca gen. nov., sp. nov., a new member of suborder Micrococcineae isolated from High-Arctic tundra soil.</title>
        <authorList>
            <person name="Peng F."/>
        </authorList>
    </citation>
    <scope>NUCLEOTIDE SEQUENCE</scope>
    <source>
        <strain evidence="2">LRZ-2</strain>
    </source>
</reference>
<gene>
    <name evidence="2" type="ORF">J4E96_16340</name>
</gene>
<evidence type="ECO:0000313" key="3">
    <source>
        <dbReference type="Proteomes" id="UP000663937"/>
    </source>
</evidence>
<dbReference type="Proteomes" id="UP000663937">
    <property type="component" value="Chromosome"/>
</dbReference>
<accession>A0A8A4ZCY5</accession>
<protein>
    <submittedName>
        <fullName evidence="2">Uncharacterized protein</fullName>
    </submittedName>
</protein>
<sequence length="354" mass="37537">MSRSVSTAAAVIIALTLAACGGSQNDPDPGAAGQADEVELGPLDEYFQQMYGGGDSVSQEQQVAESNRQMVRVEEIVAACMRDEGFEYTPVDQSMNSTSFAADDLDVQWGTKEFAAQYGYGATTDPGGMQAASEAEAADGEEFVDPNQDYVAAMSETEQAAFYAALYGAQSEVDPAADPEEVVEYNWEDGGCQGKAQHEVYEGGAEADEFSALQDDMGALYEAVAADPRLAAVNAEWASCMADAGFDGFAAIGDGETSIYDALNAIQEEAYGSGDAVVELTEETAAQAQADVEAKTAELTPREIKTAVADYQCREDADYDAISQEVNVELQQEFVDSHKAELDAWLAASNDAKS</sequence>
<dbReference type="PROSITE" id="PS51257">
    <property type="entry name" value="PROKAR_LIPOPROTEIN"/>
    <property type="match status" value="1"/>
</dbReference>
<proteinExistence type="predicted"/>